<accession>A0A8K0GJ93</accession>
<keyword evidence="2" id="KW-1185">Reference proteome</keyword>
<evidence type="ECO:0000313" key="2">
    <source>
        <dbReference type="Proteomes" id="UP000801492"/>
    </source>
</evidence>
<dbReference type="Proteomes" id="UP000801492">
    <property type="component" value="Unassembled WGS sequence"/>
</dbReference>
<dbReference type="EMBL" id="VTPC01001666">
    <property type="protein sequence ID" value="KAF2901396.1"/>
    <property type="molecule type" value="Genomic_DNA"/>
</dbReference>
<proteinExistence type="predicted"/>
<evidence type="ECO:0000313" key="1">
    <source>
        <dbReference type="EMBL" id="KAF2901396.1"/>
    </source>
</evidence>
<comment type="caution">
    <text evidence="1">The sequence shown here is derived from an EMBL/GenBank/DDBJ whole genome shotgun (WGS) entry which is preliminary data.</text>
</comment>
<dbReference type="AlphaFoldDB" id="A0A8K0GJ93"/>
<dbReference type="OrthoDB" id="8189655at2759"/>
<gene>
    <name evidence="1" type="ORF">ILUMI_04790</name>
</gene>
<sequence length="111" mass="12682">MSDLKLEHRSVIKFLSKEGSGPKNIHERMVAVYEKIVHPISNEILVQAVQMGNEQSVGTMDSQAAQSRTETVDEENLTALSQDEDFFYRIVTADETWLHHWDSSTKEDSMQ</sequence>
<name>A0A8K0GJ93_IGNLU</name>
<organism evidence="1 2">
    <name type="scientific">Ignelater luminosus</name>
    <name type="common">Cucubano</name>
    <name type="synonym">Pyrophorus luminosus</name>
    <dbReference type="NCBI Taxonomy" id="2038154"/>
    <lineage>
        <taxon>Eukaryota</taxon>
        <taxon>Metazoa</taxon>
        <taxon>Ecdysozoa</taxon>
        <taxon>Arthropoda</taxon>
        <taxon>Hexapoda</taxon>
        <taxon>Insecta</taxon>
        <taxon>Pterygota</taxon>
        <taxon>Neoptera</taxon>
        <taxon>Endopterygota</taxon>
        <taxon>Coleoptera</taxon>
        <taxon>Polyphaga</taxon>
        <taxon>Elateriformia</taxon>
        <taxon>Elateroidea</taxon>
        <taxon>Elateridae</taxon>
        <taxon>Agrypninae</taxon>
        <taxon>Pyrophorini</taxon>
        <taxon>Ignelater</taxon>
    </lineage>
</organism>
<protein>
    <submittedName>
        <fullName evidence="1">Uncharacterized protein</fullName>
    </submittedName>
</protein>
<reference evidence="1" key="1">
    <citation type="submission" date="2019-08" db="EMBL/GenBank/DDBJ databases">
        <title>The genome of the North American firefly Photinus pyralis.</title>
        <authorList>
            <consortium name="Photinus pyralis genome working group"/>
            <person name="Fallon T.R."/>
            <person name="Sander Lower S.E."/>
            <person name="Weng J.-K."/>
        </authorList>
    </citation>
    <scope>NUCLEOTIDE SEQUENCE</scope>
    <source>
        <strain evidence="1">TRF0915ILg1</strain>
        <tissue evidence="1">Whole body</tissue>
    </source>
</reference>